<dbReference type="InterPro" id="IPR036388">
    <property type="entry name" value="WH-like_DNA-bd_sf"/>
</dbReference>
<protein>
    <submittedName>
        <fullName evidence="4">DNA protecting protein, SMF familiy</fullName>
    </submittedName>
</protein>
<dbReference type="OrthoDB" id="9785707at2"/>
<dbReference type="Proteomes" id="UP000006094">
    <property type="component" value="Chromosome"/>
</dbReference>
<dbReference type="HOGENOM" id="CLU_029601_0_3_9"/>
<dbReference type="InterPro" id="IPR003488">
    <property type="entry name" value="DprA"/>
</dbReference>
<dbReference type="CDD" id="cd00090">
    <property type="entry name" value="HTH_ARSR"/>
    <property type="match status" value="1"/>
</dbReference>
<dbReference type="NCBIfam" id="TIGR00732">
    <property type="entry name" value="dprA"/>
    <property type="match status" value="1"/>
</dbReference>
<dbReference type="AlphaFoldDB" id="K0AZC5"/>
<dbReference type="EMBL" id="CP003326">
    <property type="protein sequence ID" value="AFS78619.1"/>
    <property type="molecule type" value="Genomic_DNA"/>
</dbReference>
<evidence type="ECO:0000259" key="2">
    <source>
        <dbReference type="Pfam" id="PF02481"/>
    </source>
</evidence>
<dbReference type="PANTHER" id="PTHR43022:SF1">
    <property type="entry name" value="PROTEIN SMF"/>
    <property type="match status" value="1"/>
</dbReference>
<gene>
    <name evidence="4" type="primary">dprA</name>
    <name evidence="4" type="ordered locus">Curi_c16110</name>
</gene>
<dbReference type="PANTHER" id="PTHR43022">
    <property type="entry name" value="PROTEIN SMF"/>
    <property type="match status" value="1"/>
</dbReference>
<dbReference type="InterPro" id="IPR041614">
    <property type="entry name" value="DprA_WH"/>
</dbReference>
<feature type="domain" description="DprA winged helix" evidence="3">
    <location>
        <begin position="307"/>
        <end position="357"/>
    </location>
</feature>
<dbReference type="SUPFAM" id="SSF47781">
    <property type="entry name" value="RuvA domain 2-like"/>
    <property type="match status" value="1"/>
</dbReference>
<reference evidence="4 5" key="1">
    <citation type="journal article" date="2012" name="PLoS ONE">
        <title>The purine-utilizing bacterium Clostridium acidurici 9a: a genome-guided metabolic reconsideration.</title>
        <authorList>
            <person name="Hartwich K."/>
            <person name="Poehlein A."/>
            <person name="Daniel R."/>
        </authorList>
    </citation>
    <scope>NUCLEOTIDE SEQUENCE [LARGE SCALE GENOMIC DNA]</scope>
    <source>
        <strain evidence="5">ATCC 7906 / DSM 604 / BCRC 14475 / CIP 104303 / KCTC 5404 / NCIMB 10678 / 9a</strain>
    </source>
</reference>
<accession>K0AZC5</accession>
<dbReference type="PATRIC" id="fig|1128398.3.peg.1650"/>
<dbReference type="InterPro" id="IPR036390">
    <property type="entry name" value="WH_DNA-bd_sf"/>
</dbReference>
<dbReference type="KEGG" id="cad:Curi_c16110"/>
<dbReference type="eggNOG" id="COG0758">
    <property type="taxonomic scope" value="Bacteria"/>
</dbReference>
<evidence type="ECO:0000313" key="4">
    <source>
        <dbReference type="EMBL" id="AFS78619.1"/>
    </source>
</evidence>
<evidence type="ECO:0000313" key="5">
    <source>
        <dbReference type="Proteomes" id="UP000006094"/>
    </source>
</evidence>
<dbReference type="InterPro" id="IPR011991">
    <property type="entry name" value="ArsR-like_HTH"/>
</dbReference>
<feature type="domain" description="Smf/DprA SLOG" evidence="2">
    <location>
        <begin position="79"/>
        <end position="287"/>
    </location>
</feature>
<dbReference type="RefSeq" id="WP_014967755.1">
    <property type="nucleotide sequence ID" value="NC_018664.1"/>
</dbReference>
<evidence type="ECO:0000256" key="1">
    <source>
        <dbReference type="ARBA" id="ARBA00006525"/>
    </source>
</evidence>
<dbReference type="STRING" id="1128398.Curi_c16110"/>
<dbReference type="SUPFAM" id="SSF46785">
    <property type="entry name" value="Winged helix' DNA-binding domain"/>
    <property type="match status" value="1"/>
</dbReference>
<evidence type="ECO:0000259" key="3">
    <source>
        <dbReference type="Pfam" id="PF17782"/>
    </source>
</evidence>
<dbReference type="GO" id="GO:0009294">
    <property type="term" value="P:DNA-mediated transformation"/>
    <property type="evidence" value="ECO:0007669"/>
    <property type="project" value="InterPro"/>
</dbReference>
<proteinExistence type="inferred from homology"/>
<dbReference type="Gene3D" id="3.40.50.450">
    <property type="match status" value="1"/>
</dbReference>
<dbReference type="Pfam" id="PF17782">
    <property type="entry name" value="WHD_DprA"/>
    <property type="match status" value="1"/>
</dbReference>
<organism evidence="4 5">
    <name type="scientific">Gottschalkia acidurici (strain ATCC 7906 / DSM 604 / BCRC 14475 / CIP 104303 / KCTC 5404 / NCIMB 10678 / 9a)</name>
    <name type="common">Clostridium acidurici</name>
    <dbReference type="NCBI Taxonomy" id="1128398"/>
    <lineage>
        <taxon>Bacteria</taxon>
        <taxon>Bacillati</taxon>
        <taxon>Bacillota</taxon>
        <taxon>Tissierellia</taxon>
        <taxon>Tissierellales</taxon>
        <taxon>Gottschalkiaceae</taxon>
        <taxon>Gottschalkia</taxon>
    </lineage>
</organism>
<dbReference type="InterPro" id="IPR010994">
    <property type="entry name" value="RuvA_2-like"/>
</dbReference>
<comment type="similarity">
    <text evidence="1">Belongs to the DprA/Smf family.</text>
</comment>
<dbReference type="InterPro" id="IPR057666">
    <property type="entry name" value="DrpA_SLOG"/>
</dbReference>
<keyword evidence="5" id="KW-1185">Reference proteome</keyword>
<dbReference type="Pfam" id="PF02481">
    <property type="entry name" value="DNA_processg_A"/>
    <property type="match status" value="1"/>
</dbReference>
<sequence length="363" mass="40996">MNNKDTLIWLNNLRGVTNKSISKLEKYYDNIGDVWLSSDEEILSITGISDKVKQQIINYKDKSYFESIMENIEKKNVEVVTILDEKFPEKLKYIYDCPKVLYTKGDLLKEEEKTIAIVGARKATLYGKWVTEKLSSELLDLGITLVSGMASGVDTEAHISAIRKDKRNIAILGCGVDVVYPKANRNIYEKIIENGCVISEFPLGTEPLRYNFPQRNRIISGLSLGVVVIEASEKSGSLITAHHAIEQGKEVFAVPGNINSIYSKGTNKLIKDGAKMVLDVEDIIEEIRELKNIKILSSKDKFKYNFLSNDERKIISYIEEDPMHIELICHKVNMDVSSVSSILTILEMKGIVKRLPNQLFAII</sequence>
<dbReference type="SUPFAM" id="SSF102405">
    <property type="entry name" value="MCP/YpsA-like"/>
    <property type="match status" value="1"/>
</dbReference>
<dbReference type="Gene3D" id="1.10.10.10">
    <property type="entry name" value="Winged helix-like DNA-binding domain superfamily/Winged helix DNA-binding domain"/>
    <property type="match status" value="1"/>
</dbReference>
<name>K0AZC5_GOTA9</name>